<proteinExistence type="predicted"/>
<evidence type="ECO:0000313" key="2">
    <source>
        <dbReference type="Proteomes" id="UP000076490"/>
    </source>
</evidence>
<gene>
    <name evidence="1" type="ORF">AV656_15495</name>
</gene>
<protein>
    <submittedName>
        <fullName evidence="1">Uncharacterized protein</fullName>
    </submittedName>
</protein>
<dbReference type="AlphaFoldDB" id="A0A165GEM0"/>
<organism evidence="1 2">
    <name type="scientific">Bhargavaea cecembensis</name>
    <dbReference type="NCBI Taxonomy" id="394098"/>
    <lineage>
        <taxon>Bacteria</taxon>
        <taxon>Bacillati</taxon>
        <taxon>Bacillota</taxon>
        <taxon>Bacilli</taxon>
        <taxon>Bacillales</taxon>
        <taxon>Caryophanaceae</taxon>
        <taxon>Bhargavaea</taxon>
    </lineage>
</organism>
<dbReference type="Proteomes" id="UP000076490">
    <property type="component" value="Unassembled WGS sequence"/>
</dbReference>
<dbReference type="EMBL" id="LQNT01000014">
    <property type="protein sequence ID" value="KZE36105.1"/>
    <property type="molecule type" value="Genomic_DNA"/>
</dbReference>
<accession>A0A165GEM0</accession>
<reference evidence="1 2" key="1">
    <citation type="submission" date="2016-01" db="EMBL/GenBank/DDBJ databases">
        <title>Whole genome sequencing of Bhargavaea cecembensis T14.</title>
        <authorList>
            <person name="Hong K.W."/>
        </authorList>
    </citation>
    <scope>NUCLEOTIDE SEQUENCE [LARGE SCALE GENOMIC DNA]</scope>
    <source>
        <strain evidence="1 2">T14</strain>
    </source>
</reference>
<name>A0A165GEM0_9BACL</name>
<sequence>MYPGEPVWLFHVERWRKMAGMDVLPELFSIAGVRLFPESKSGLTEWIRQAAEAVPGCSRASISEIFFDRSSQQVSLFSHPGRHAWIPSRA</sequence>
<comment type="caution">
    <text evidence="1">The sequence shown here is derived from an EMBL/GenBank/DDBJ whole genome shotgun (WGS) entry which is preliminary data.</text>
</comment>
<evidence type="ECO:0000313" key="1">
    <source>
        <dbReference type="EMBL" id="KZE36105.1"/>
    </source>
</evidence>